<dbReference type="EMBL" id="CP014841">
    <property type="protein sequence ID" value="AND68266.1"/>
    <property type="molecule type" value="Genomic_DNA"/>
</dbReference>
<feature type="domain" description="PpiC" evidence="13">
    <location>
        <begin position="264"/>
        <end position="365"/>
    </location>
</feature>
<dbReference type="RefSeq" id="WP_063670660.1">
    <property type="nucleotide sequence ID" value="NZ_CP014841.1"/>
</dbReference>
<comment type="subcellular location">
    <subcellularLocation>
        <location evidence="1">Cell inner membrane</location>
        <topology evidence="1">Single-pass type II membrane protein</topology>
        <orientation evidence="1">Periplasmic side</orientation>
    </subcellularLocation>
</comment>
<dbReference type="PROSITE" id="PS01096">
    <property type="entry name" value="PPIC_PPIASE_1"/>
    <property type="match status" value="1"/>
</dbReference>
<dbReference type="InterPro" id="IPR046357">
    <property type="entry name" value="PPIase_dom_sf"/>
</dbReference>
<dbReference type="InterPro" id="IPR000297">
    <property type="entry name" value="PPIase_PpiC"/>
</dbReference>
<dbReference type="Pfam" id="PF13624">
    <property type="entry name" value="SurA_N_3"/>
    <property type="match status" value="1"/>
</dbReference>
<dbReference type="KEGG" id="dtx:ATSB10_08120"/>
<organism evidence="14 15">
    <name type="scientific">Dyella thiooxydans</name>
    <dbReference type="NCBI Taxonomy" id="445710"/>
    <lineage>
        <taxon>Bacteria</taxon>
        <taxon>Pseudomonadati</taxon>
        <taxon>Pseudomonadota</taxon>
        <taxon>Gammaproteobacteria</taxon>
        <taxon>Lysobacterales</taxon>
        <taxon>Rhodanobacteraceae</taxon>
        <taxon>Dyella</taxon>
    </lineage>
</organism>
<dbReference type="STRING" id="445710.ATSB10_08120"/>
<dbReference type="PANTHER" id="PTHR47529:SF1">
    <property type="entry name" value="PERIPLASMIC CHAPERONE PPID"/>
    <property type="match status" value="1"/>
</dbReference>
<dbReference type="OrthoDB" id="9812372at2"/>
<keyword evidence="5 12" id="KW-1133">Transmembrane helix</keyword>
<evidence type="ECO:0000256" key="9">
    <source>
        <dbReference type="ARBA" id="ARBA00040743"/>
    </source>
</evidence>
<keyword evidence="7" id="KW-0143">Chaperone</keyword>
<evidence type="ECO:0000256" key="3">
    <source>
        <dbReference type="ARBA" id="ARBA00022519"/>
    </source>
</evidence>
<evidence type="ECO:0000256" key="11">
    <source>
        <dbReference type="PROSITE-ProRule" id="PRU00278"/>
    </source>
</evidence>
<evidence type="ECO:0000256" key="12">
    <source>
        <dbReference type="SAM" id="Phobius"/>
    </source>
</evidence>
<dbReference type="PATRIC" id="fig|445710.3.peg.811"/>
<evidence type="ECO:0000313" key="15">
    <source>
        <dbReference type="Proteomes" id="UP000077255"/>
    </source>
</evidence>
<dbReference type="Gene3D" id="3.10.50.40">
    <property type="match status" value="1"/>
</dbReference>
<dbReference type="InterPro" id="IPR052029">
    <property type="entry name" value="PpiD_chaperone"/>
</dbReference>
<dbReference type="Pfam" id="PF00639">
    <property type="entry name" value="Rotamase"/>
    <property type="match status" value="1"/>
</dbReference>
<accession>A0A160MYE5</accession>
<dbReference type="SUPFAM" id="SSF109998">
    <property type="entry name" value="Triger factor/SurA peptide-binding domain-like"/>
    <property type="match status" value="1"/>
</dbReference>
<keyword evidence="4 12" id="KW-0812">Transmembrane</keyword>
<keyword evidence="11" id="KW-0697">Rotamase</keyword>
<dbReference type="InterPro" id="IPR023058">
    <property type="entry name" value="PPIase_PpiC_CS"/>
</dbReference>
<gene>
    <name evidence="14" type="ORF">ATSB10_08120</name>
</gene>
<evidence type="ECO:0000256" key="5">
    <source>
        <dbReference type="ARBA" id="ARBA00022989"/>
    </source>
</evidence>
<dbReference type="Gene3D" id="1.10.4030.10">
    <property type="entry name" value="Porin chaperone SurA, peptide-binding domain"/>
    <property type="match status" value="1"/>
</dbReference>
<evidence type="ECO:0000256" key="6">
    <source>
        <dbReference type="ARBA" id="ARBA00023136"/>
    </source>
</evidence>
<keyword evidence="3" id="KW-0997">Cell inner membrane</keyword>
<dbReference type="AlphaFoldDB" id="A0A160MYE5"/>
<evidence type="ECO:0000256" key="1">
    <source>
        <dbReference type="ARBA" id="ARBA00004382"/>
    </source>
</evidence>
<dbReference type="GO" id="GO:0005886">
    <property type="term" value="C:plasma membrane"/>
    <property type="evidence" value="ECO:0007669"/>
    <property type="project" value="UniProtKB-SubCell"/>
</dbReference>
<feature type="transmembrane region" description="Helical" evidence="12">
    <location>
        <begin position="12"/>
        <end position="30"/>
    </location>
</feature>
<keyword evidence="15" id="KW-1185">Reference proteome</keyword>
<name>A0A160MYE5_9GAMM</name>
<evidence type="ECO:0000256" key="8">
    <source>
        <dbReference type="ARBA" id="ARBA00038408"/>
    </source>
</evidence>
<comment type="similarity">
    <text evidence="8">Belongs to the PpiD chaperone family.</text>
</comment>
<dbReference type="SUPFAM" id="SSF54534">
    <property type="entry name" value="FKBP-like"/>
    <property type="match status" value="1"/>
</dbReference>
<dbReference type="InterPro" id="IPR027304">
    <property type="entry name" value="Trigger_fact/SurA_dom_sf"/>
</dbReference>
<keyword evidence="11 14" id="KW-0413">Isomerase</keyword>
<dbReference type="PANTHER" id="PTHR47529">
    <property type="entry name" value="PEPTIDYL-PROLYL CIS-TRANS ISOMERASE D"/>
    <property type="match status" value="1"/>
</dbReference>
<evidence type="ECO:0000259" key="13">
    <source>
        <dbReference type="PROSITE" id="PS50198"/>
    </source>
</evidence>
<dbReference type="GO" id="GO:0003755">
    <property type="term" value="F:peptidyl-prolyl cis-trans isomerase activity"/>
    <property type="evidence" value="ECO:0007669"/>
    <property type="project" value="UniProtKB-KW"/>
</dbReference>
<evidence type="ECO:0000256" key="7">
    <source>
        <dbReference type="ARBA" id="ARBA00023186"/>
    </source>
</evidence>
<evidence type="ECO:0000256" key="10">
    <source>
        <dbReference type="ARBA" id="ARBA00042775"/>
    </source>
</evidence>
<evidence type="ECO:0000256" key="4">
    <source>
        <dbReference type="ARBA" id="ARBA00022692"/>
    </source>
</evidence>
<sequence>MLQALRNKMHGWPSIVILGVAVFAMSFFGIESYFMSRNDTFVAKVGKQEISQQQFQNRLNQARQTASQQQGDNFDGSIFEQPATKLAILNQLIDEKLLEQANSNLGMVVPSQALRDFISAIPAFQLDGKFDPTTYRTVLSMQGKTPEMFQSEVQASLEPSLIPDAITAGAIVTAADVDRFINLRLQRRDVRYAQLPQPKIDDAPVTSSQAQAYYDQHKDEFGIPEQVSLQYIEVNEADLKPAAPPSDEDLRKRYQDEKAKFVQPEQRLVSHILINVPKNATPDQQKAALAKAKKIAAEATPADFAKLAQQDSDDLGSKRQGGDLGWLEKGVTTPAFDEAMFKMQKGQISQPVLSDEGYHIIWLRDVRSGVAKPFEQVRDELLKEAEAGSKDRVYNDLAGKLTDKTYQNPSSLEPAAQELGLKIQSTPLFSRAGGAGIAADPKVLKAAFSDDVLAQGNNSNLIELGTGHAVVIRVDKHVAASTKPLAEVEDAVRQKVIAQRETAAAKKQADALLARLEKGEALDTVADSVGAKVQKVDGVMRAQPSLLPALEKQAFLMPHPQSGKPEYTEVELDDGSFALLALDKVEGADMSKIRPEEREMLRGQMVKAYGAEATQEFIGQLRSRTEITIFKDRL</sequence>
<dbReference type="PROSITE" id="PS50198">
    <property type="entry name" value="PPIC_PPIASE_2"/>
    <property type="match status" value="1"/>
</dbReference>
<evidence type="ECO:0000256" key="2">
    <source>
        <dbReference type="ARBA" id="ARBA00022475"/>
    </source>
</evidence>
<protein>
    <recommendedName>
        <fullName evidence="9">Periplasmic chaperone PpiD</fullName>
    </recommendedName>
    <alternativeName>
        <fullName evidence="10">Periplasmic folding chaperone</fullName>
    </alternativeName>
</protein>
<evidence type="ECO:0000313" key="14">
    <source>
        <dbReference type="EMBL" id="AND68266.1"/>
    </source>
</evidence>
<keyword evidence="6 12" id="KW-0472">Membrane</keyword>
<keyword evidence="2" id="KW-1003">Cell membrane</keyword>
<dbReference type="Proteomes" id="UP000077255">
    <property type="component" value="Chromosome"/>
</dbReference>
<proteinExistence type="inferred from homology"/>
<reference evidence="14 15" key="1">
    <citation type="submission" date="2016-02" db="EMBL/GenBank/DDBJ databases">
        <title>Complete genome sequencing and analysis of ATSB10, Dyella thiooxydans isolated from rhizosphere soil of sunflower (Helianthus annuus L.).</title>
        <authorList>
            <person name="Lee Y."/>
            <person name="Hwangbo K."/>
            <person name="Chung H."/>
            <person name="Yoo J."/>
            <person name="Kim K.Y."/>
            <person name="Sa T.M."/>
            <person name="Um Y."/>
            <person name="Madhaiyan M."/>
        </authorList>
    </citation>
    <scope>NUCLEOTIDE SEQUENCE [LARGE SCALE GENOMIC DNA]</scope>
    <source>
        <strain evidence="14 15">ATSB10</strain>
    </source>
</reference>